<feature type="binding site" evidence="3">
    <location>
        <position position="171"/>
    </location>
    <ligand>
        <name>Cu cation</name>
        <dbReference type="ChEBI" id="CHEBI:23378"/>
    </ligand>
</feature>
<dbReference type="InterPro" id="IPR036249">
    <property type="entry name" value="Thioredoxin-like_sf"/>
</dbReference>
<organism evidence="7 8">
    <name type="scientific">Marivibrio halodurans</name>
    <dbReference type="NCBI Taxonomy" id="2039722"/>
    <lineage>
        <taxon>Bacteria</taxon>
        <taxon>Pseudomonadati</taxon>
        <taxon>Pseudomonadota</taxon>
        <taxon>Alphaproteobacteria</taxon>
        <taxon>Rhodospirillales</taxon>
        <taxon>Rhodospirillaceae</taxon>
        <taxon>Marivibrio</taxon>
    </lineage>
</organism>
<dbReference type="Pfam" id="PF02630">
    <property type="entry name" value="SCO1-SenC"/>
    <property type="match status" value="1"/>
</dbReference>
<dbReference type="Gene3D" id="3.40.30.10">
    <property type="entry name" value="Glutaredoxin"/>
    <property type="match status" value="1"/>
</dbReference>
<feature type="binding site" evidence="3">
    <location>
        <position position="82"/>
    </location>
    <ligand>
        <name>Cu cation</name>
        <dbReference type="ChEBI" id="CHEBI:23378"/>
    </ligand>
</feature>
<evidence type="ECO:0000256" key="5">
    <source>
        <dbReference type="SAM" id="SignalP"/>
    </source>
</evidence>
<dbReference type="InterPro" id="IPR013766">
    <property type="entry name" value="Thioredoxin_domain"/>
</dbReference>
<feature type="disulfide bond" description="Redox-active" evidence="4">
    <location>
        <begin position="82"/>
        <end position="86"/>
    </location>
</feature>
<dbReference type="RefSeq" id="WP_210679974.1">
    <property type="nucleotide sequence ID" value="NZ_JAGMWN010000001.1"/>
</dbReference>
<evidence type="ECO:0000256" key="3">
    <source>
        <dbReference type="PIRSR" id="PIRSR603782-1"/>
    </source>
</evidence>
<gene>
    <name evidence="7" type="ORF">KAJ83_00020</name>
</gene>
<comment type="similarity">
    <text evidence="1">Belongs to the SCO1/2 family.</text>
</comment>
<feature type="binding site" evidence="3">
    <location>
        <position position="86"/>
    </location>
    <ligand>
        <name>Cu cation</name>
        <dbReference type="ChEBI" id="CHEBI:23378"/>
    </ligand>
</feature>
<name>A0A8J7V245_9PROT</name>
<dbReference type="SUPFAM" id="SSF52833">
    <property type="entry name" value="Thioredoxin-like"/>
    <property type="match status" value="1"/>
</dbReference>
<evidence type="ECO:0000313" key="8">
    <source>
        <dbReference type="Proteomes" id="UP000672602"/>
    </source>
</evidence>
<evidence type="ECO:0000256" key="2">
    <source>
        <dbReference type="ARBA" id="ARBA00023008"/>
    </source>
</evidence>
<accession>A0A8J7V245</accession>
<evidence type="ECO:0000313" key="7">
    <source>
        <dbReference type="EMBL" id="MBP5855379.1"/>
    </source>
</evidence>
<dbReference type="CDD" id="cd02968">
    <property type="entry name" value="SCO"/>
    <property type="match status" value="1"/>
</dbReference>
<dbReference type="PANTHER" id="PTHR12151:SF25">
    <property type="entry name" value="LINALOOL DEHYDRATASE_ISOMERASE DOMAIN-CONTAINING PROTEIN"/>
    <property type="match status" value="1"/>
</dbReference>
<keyword evidence="2 3" id="KW-0186">Copper</keyword>
<feature type="chain" id="PRO_5035202163" evidence="5">
    <location>
        <begin position="28"/>
        <end position="229"/>
    </location>
</feature>
<dbReference type="AlphaFoldDB" id="A0A8J7V245"/>
<dbReference type="Proteomes" id="UP000672602">
    <property type="component" value="Unassembled WGS sequence"/>
</dbReference>
<feature type="domain" description="Thioredoxin" evidence="6">
    <location>
        <begin position="43"/>
        <end position="210"/>
    </location>
</feature>
<dbReference type="InterPro" id="IPR003782">
    <property type="entry name" value="SCO1/SenC"/>
</dbReference>
<dbReference type="EMBL" id="JAGMWN010000001">
    <property type="protein sequence ID" value="MBP5855379.1"/>
    <property type="molecule type" value="Genomic_DNA"/>
</dbReference>
<dbReference type="PANTHER" id="PTHR12151">
    <property type="entry name" value="ELECTRON TRANSPORT PROTIN SCO1/SENC FAMILY MEMBER"/>
    <property type="match status" value="1"/>
</dbReference>
<comment type="caution">
    <text evidence="7">The sequence shown here is derived from an EMBL/GenBank/DDBJ whole genome shotgun (WGS) entry which is preliminary data.</text>
</comment>
<proteinExistence type="inferred from homology"/>
<keyword evidence="8" id="KW-1185">Reference proteome</keyword>
<evidence type="ECO:0000259" key="6">
    <source>
        <dbReference type="PROSITE" id="PS51352"/>
    </source>
</evidence>
<protein>
    <submittedName>
        <fullName evidence="7">SCO family protein</fullName>
    </submittedName>
</protein>
<sequence>MIFGIRHLRAPFTARIAMLICTGFLIAALPGCDEDDSWNETDIAGTLPPLDFTMTRAEDGRTVTASDYRGRIVLLYFGYTFCPDVCPTTLSSVTAALDRLGGKASKAQVLFVTVDPARDDSAVLKRYADAFGARVDALRGTPAQLSALAKRYRVAYSVRPETEDRPYEVSHGSAVYVFDRSGEIRLLASSLATGEADVDGLAADLSRLIEGRFQSGWVGRLLTMIGMPA</sequence>
<evidence type="ECO:0000256" key="4">
    <source>
        <dbReference type="PIRSR" id="PIRSR603782-2"/>
    </source>
</evidence>
<keyword evidence="4" id="KW-1015">Disulfide bond</keyword>
<feature type="signal peptide" evidence="5">
    <location>
        <begin position="1"/>
        <end position="27"/>
    </location>
</feature>
<keyword evidence="5" id="KW-0732">Signal</keyword>
<dbReference type="PROSITE" id="PS51352">
    <property type="entry name" value="THIOREDOXIN_2"/>
    <property type="match status" value="1"/>
</dbReference>
<evidence type="ECO:0000256" key="1">
    <source>
        <dbReference type="ARBA" id="ARBA00010996"/>
    </source>
</evidence>
<dbReference type="GO" id="GO:0046872">
    <property type="term" value="F:metal ion binding"/>
    <property type="evidence" value="ECO:0007669"/>
    <property type="project" value="UniProtKB-KW"/>
</dbReference>
<reference evidence="7" key="1">
    <citation type="submission" date="2021-04" db="EMBL/GenBank/DDBJ databases">
        <authorList>
            <person name="Zhang D.-C."/>
        </authorList>
    </citation>
    <scope>NUCLEOTIDE SEQUENCE</scope>
    <source>
        <strain evidence="7">CGMCC 1.15697</strain>
    </source>
</reference>
<keyword evidence="3" id="KW-0479">Metal-binding</keyword>